<dbReference type="InterPro" id="IPR001063">
    <property type="entry name" value="Ribosomal_uL22"/>
</dbReference>
<dbReference type="GO" id="GO:0003735">
    <property type="term" value="F:structural constituent of ribosome"/>
    <property type="evidence" value="ECO:0007669"/>
    <property type="project" value="InterPro"/>
</dbReference>
<dbReference type="Gene3D" id="3.90.470.10">
    <property type="entry name" value="Ribosomal protein L22/L17"/>
    <property type="match status" value="1"/>
</dbReference>
<evidence type="ECO:0000256" key="3">
    <source>
        <dbReference type="ARBA" id="ARBA00023274"/>
    </source>
</evidence>
<gene>
    <name evidence="7" type="ORF">COY14_03585</name>
</gene>
<reference evidence="8" key="1">
    <citation type="submission" date="2017-09" db="EMBL/GenBank/DDBJ databases">
        <title>Depth-based differentiation of microbial function through sediment-hosted aquifers and enrichment of novel symbionts in the deep terrestrial subsurface.</title>
        <authorList>
            <person name="Probst A.J."/>
            <person name="Ladd B."/>
            <person name="Jarett J.K."/>
            <person name="Geller-Mcgrath D.E."/>
            <person name="Sieber C.M.K."/>
            <person name="Emerson J.B."/>
            <person name="Anantharaman K."/>
            <person name="Thomas B.C."/>
            <person name="Malmstrom R."/>
            <person name="Stieglmeier M."/>
            <person name="Klingl A."/>
            <person name="Woyke T."/>
            <person name="Ryan C.M."/>
            <person name="Banfield J.F."/>
        </authorList>
    </citation>
    <scope>NUCLEOTIDE SEQUENCE [LARGE SCALE GENOMIC DNA]</scope>
</reference>
<dbReference type="InterPro" id="IPR036394">
    <property type="entry name" value="Ribosomal_uL22_sf"/>
</dbReference>
<dbReference type="Proteomes" id="UP000230027">
    <property type="component" value="Unassembled WGS sequence"/>
</dbReference>
<keyword evidence="3 5" id="KW-0687">Ribonucleoprotein</keyword>
<dbReference type="GO" id="GO:0006412">
    <property type="term" value="P:translation"/>
    <property type="evidence" value="ECO:0007669"/>
    <property type="project" value="InterPro"/>
</dbReference>
<dbReference type="GO" id="GO:1990904">
    <property type="term" value="C:ribonucleoprotein complex"/>
    <property type="evidence" value="ECO:0007669"/>
    <property type="project" value="UniProtKB-KW"/>
</dbReference>
<dbReference type="EMBL" id="PFOD01000068">
    <property type="protein sequence ID" value="PIZ64883.1"/>
    <property type="molecule type" value="Genomic_DNA"/>
</dbReference>
<organism evidence="7 8">
    <name type="scientific">Candidatus Roizmanbacteria bacterium CG_4_10_14_0_2_um_filter_36_9</name>
    <dbReference type="NCBI Taxonomy" id="1974823"/>
    <lineage>
        <taxon>Bacteria</taxon>
        <taxon>Candidatus Roizmaniibacteriota</taxon>
    </lineage>
</organism>
<dbReference type="GO" id="GO:0019843">
    <property type="term" value="F:rRNA binding"/>
    <property type="evidence" value="ECO:0007669"/>
    <property type="project" value="UniProtKB-KW"/>
</dbReference>
<evidence type="ECO:0000256" key="5">
    <source>
        <dbReference type="RuleBase" id="RU004005"/>
    </source>
</evidence>
<evidence type="ECO:0000313" key="8">
    <source>
        <dbReference type="Proteomes" id="UP000230027"/>
    </source>
</evidence>
<keyword evidence="6" id="KW-0694">RNA-binding</keyword>
<comment type="caution">
    <text evidence="7">The sequence shown here is derived from an EMBL/GenBank/DDBJ whole genome shotgun (WGS) entry which is preliminary data.</text>
</comment>
<dbReference type="AlphaFoldDB" id="A0A2M7U378"/>
<comment type="similarity">
    <text evidence="1 5">Belongs to the universal ribosomal protein uL22 family.</text>
</comment>
<evidence type="ECO:0000256" key="2">
    <source>
        <dbReference type="ARBA" id="ARBA00022980"/>
    </source>
</evidence>
<dbReference type="GO" id="GO:0005840">
    <property type="term" value="C:ribosome"/>
    <property type="evidence" value="ECO:0007669"/>
    <property type="project" value="UniProtKB-KW"/>
</dbReference>
<comment type="subunit">
    <text evidence="6">Part of the 50S ribosomal subunit.</text>
</comment>
<dbReference type="SUPFAM" id="SSF54843">
    <property type="entry name" value="Ribosomal protein L22"/>
    <property type="match status" value="1"/>
</dbReference>
<name>A0A2M7U378_9BACT</name>
<evidence type="ECO:0000256" key="6">
    <source>
        <dbReference type="RuleBase" id="RU004006"/>
    </source>
</evidence>
<proteinExistence type="inferred from homology"/>
<evidence type="ECO:0000256" key="1">
    <source>
        <dbReference type="ARBA" id="ARBA00009451"/>
    </source>
</evidence>
<protein>
    <recommendedName>
        <fullName evidence="4">50S ribosomal protein L22</fullName>
    </recommendedName>
</protein>
<evidence type="ECO:0000256" key="4">
    <source>
        <dbReference type="ARBA" id="ARBA00035480"/>
    </source>
</evidence>
<dbReference type="Pfam" id="PF00237">
    <property type="entry name" value="Ribosomal_L22"/>
    <property type="match status" value="1"/>
</dbReference>
<sequence>MESLTYQKNLKISPKKLRMLRGVIAKLSPQEAVNHLLYVTTKAGQIYLKSVNAAIANATRALNVEVDVLKFKLLTVEEGRVLKRHHEGSRGMAKPILKKFSHLKIILSTDIRAPKSKKIEDKKDKVVKVVKKKTLKKVQDKK</sequence>
<evidence type="ECO:0000313" key="7">
    <source>
        <dbReference type="EMBL" id="PIZ64883.1"/>
    </source>
</evidence>
<accession>A0A2M7U378</accession>
<keyword evidence="2 5" id="KW-0689">Ribosomal protein</keyword>
<keyword evidence="6" id="KW-0699">rRNA-binding</keyword>